<gene>
    <name evidence="1" type="ORF">HMPREF0766_13695</name>
</gene>
<reference evidence="1" key="1">
    <citation type="submission" date="2010-07" db="EMBL/GenBank/DDBJ databases">
        <authorList>
            <person name="Muzny D."/>
            <person name="Qin X."/>
            <person name="Buhay C."/>
            <person name="Dugan-Rocha S."/>
            <person name="Ding Y."/>
            <person name="Chen G."/>
            <person name="Hawes A."/>
            <person name="Holder M."/>
            <person name="Jhangiani S."/>
            <person name="Johnson A."/>
            <person name="Khan Z."/>
            <person name="Li Z."/>
            <person name="Liu W."/>
            <person name="Liu X."/>
            <person name="Perez L."/>
            <person name="Shen H."/>
            <person name="Wang Q."/>
            <person name="Watt J."/>
            <person name="Xi L."/>
            <person name="Xin Y."/>
            <person name="Zhou J."/>
            <person name="Deng J."/>
            <person name="Jiang H."/>
            <person name="Liu Y."/>
            <person name="Qu J."/>
            <person name="Song X.-Z."/>
            <person name="Zhang L."/>
            <person name="Villasana D."/>
            <person name="Johnson A."/>
            <person name="Liu J."/>
            <person name="Liyanage D."/>
            <person name="Lorensuhewa L."/>
            <person name="Robinson T."/>
            <person name="Song A."/>
            <person name="Song B.-B."/>
            <person name="Dinh H."/>
            <person name="Thornton R."/>
            <person name="Coyle M."/>
            <person name="Francisco L."/>
            <person name="Jackson L."/>
            <person name="Javaid M."/>
            <person name="Korchina V."/>
            <person name="Kovar C."/>
            <person name="Mata R."/>
            <person name="Mathew T."/>
            <person name="Ngo R."/>
            <person name="Nguyen L."/>
            <person name="Nguyen N."/>
            <person name="Okwuonu G."/>
            <person name="Ongeri F."/>
            <person name="Pham C."/>
            <person name="Simmons D."/>
            <person name="Wilczek-Boney K."/>
            <person name="Hale W."/>
            <person name="Jakkamsetti A."/>
            <person name="Pham P."/>
            <person name="Ruth R."/>
            <person name="San Lucas F."/>
            <person name="Warren J."/>
            <person name="Zhang J."/>
            <person name="Zhao Z."/>
            <person name="Zhou C."/>
            <person name="Zhu D."/>
            <person name="Lee S."/>
            <person name="Bess C."/>
            <person name="Blankenburg K."/>
            <person name="Forbes L."/>
            <person name="Fu Q."/>
            <person name="Gubbala S."/>
            <person name="Hirani K."/>
            <person name="Jayaseelan J.C."/>
            <person name="Lara F."/>
            <person name="Munidasa M."/>
            <person name="Palculict T."/>
            <person name="Patil S."/>
            <person name="Pu L.-L."/>
            <person name="Saada N."/>
            <person name="Tang L."/>
            <person name="Weissenberger G."/>
            <person name="Zhu Y."/>
            <person name="Hemphill L."/>
            <person name="Shang Y."/>
            <person name="Youmans B."/>
            <person name="Ayvaz T."/>
            <person name="Ross M."/>
            <person name="Santibanez J."/>
            <person name="Aqrawi P."/>
            <person name="Gross S."/>
            <person name="Joshi V."/>
            <person name="Fowler G."/>
            <person name="Nazareth L."/>
            <person name="Reid J."/>
            <person name="Worley K."/>
            <person name="Petrosino J."/>
            <person name="Highlander S."/>
            <person name="Gibbs R."/>
        </authorList>
    </citation>
    <scope>NUCLEOTIDE SEQUENCE [LARGE SCALE GENOMIC DNA]</scope>
    <source>
        <strain evidence="1">ATCC 33861</strain>
    </source>
</reference>
<keyword evidence="2" id="KW-1185">Reference proteome</keyword>
<name>D7VRU1_SPHSI</name>
<evidence type="ECO:0000313" key="1">
    <source>
        <dbReference type="EMBL" id="EFK56492.1"/>
    </source>
</evidence>
<organism evidence="1 2">
    <name type="scientific">Sphingobacterium spiritivorum ATCC 33861</name>
    <dbReference type="NCBI Taxonomy" id="525373"/>
    <lineage>
        <taxon>Bacteria</taxon>
        <taxon>Pseudomonadati</taxon>
        <taxon>Bacteroidota</taxon>
        <taxon>Sphingobacteriia</taxon>
        <taxon>Sphingobacteriales</taxon>
        <taxon>Sphingobacteriaceae</taxon>
        <taxon>Sphingobacterium</taxon>
    </lineage>
</organism>
<dbReference type="AlphaFoldDB" id="D7VRU1"/>
<protein>
    <submittedName>
        <fullName evidence="1">Uncharacterized protein</fullName>
    </submittedName>
</protein>
<dbReference type="HOGENOM" id="CLU_3317196_0_0_10"/>
<dbReference type="Proteomes" id="UP000006258">
    <property type="component" value="Unassembled WGS sequence"/>
</dbReference>
<accession>D7VRU1</accession>
<proteinExistence type="predicted"/>
<evidence type="ECO:0000313" key="2">
    <source>
        <dbReference type="Proteomes" id="UP000006258"/>
    </source>
</evidence>
<dbReference type="EMBL" id="ACHA02000012">
    <property type="protein sequence ID" value="EFK56492.1"/>
    <property type="molecule type" value="Genomic_DNA"/>
</dbReference>
<sequence>MEYPNYIHSYLCSLYYMDISYVNNLLLKDCAIVFDPNRL</sequence>
<comment type="caution">
    <text evidence="1">The sequence shown here is derived from an EMBL/GenBank/DDBJ whole genome shotgun (WGS) entry which is preliminary data.</text>
</comment>